<dbReference type="InterPro" id="IPR010121">
    <property type="entry name" value="Pyruvate_phosphate_dikinase"/>
</dbReference>
<organism evidence="2 3">
    <name type="scientific">Angomonas deanei</name>
    <dbReference type="NCBI Taxonomy" id="59799"/>
    <lineage>
        <taxon>Eukaryota</taxon>
        <taxon>Discoba</taxon>
        <taxon>Euglenozoa</taxon>
        <taxon>Kinetoplastea</taxon>
        <taxon>Metakinetoplastina</taxon>
        <taxon>Trypanosomatida</taxon>
        <taxon>Trypanosomatidae</taxon>
        <taxon>Strigomonadinae</taxon>
        <taxon>Angomonas</taxon>
    </lineage>
</organism>
<dbReference type="Proteomes" id="UP000515908">
    <property type="component" value="Chromosome 28"/>
</dbReference>
<accession>A0A7G2CSH7</accession>
<evidence type="ECO:0000313" key="2">
    <source>
        <dbReference type="EMBL" id="CAD2222766.1"/>
    </source>
</evidence>
<gene>
    <name evidence="2" type="ORF">ADEAN_001031300</name>
</gene>
<dbReference type="InterPro" id="IPR015813">
    <property type="entry name" value="Pyrv/PenolPyrv_kinase-like_dom"/>
</dbReference>
<feature type="domain" description="PEP-utilising enzyme C-terminal" evidence="1">
    <location>
        <begin position="1"/>
        <end position="209"/>
    </location>
</feature>
<dbReference type="InterPro" id="IPR000121">
    <property type="entry name" value="PEP_util_C"/>
</dbReference>
<dbReference type="VEuPathDB" id="TriTrypDB:ADEAN_001031300"/>
<dbReference type="Gene3D" id="3.20.20.60">
    <property type="entry name" value="Phosphoenolpyruvate-binding domains"/>
    <property type="match status" value="1"/>
</dbReference>
<dbReference type="AlphaFoldDB" id="A0A7G2CSH7"/>
<keyword evidence="3" id="KW-1185">Reference proteome</keyword>
<dbReference type="SUPFAM" id="SSF51621">
    <property type="entry name" value="Phosphoenolpyruvate/pyruvate domain"/>
    <property type="match status" value="1"/>
</dbReference>
<dbReference type="PANTHER" id="PTHR22931:SF9">
    <property type="entry name" value="PYRUVATE, PHOSPHATE DIKINASE 1, CHLOROPLASTIC"/>
    <property type="match status" value="1"/>
</dbReference>
<dbReference type="InterPro" id="IPR040442">
    <property type="entry name" value="Pyrv_kinase-like_dom_sf"/>
</dbReference>
<sequence length="218" mass="23963">MLGLRGCRLGIMYPEIYNMQVQAVMEAALEVSEGGLPVCPEIMIPLIGKIAELQFTKKQAMETIEKVLKGANNSKLEYMLGTMIEVPRAALTANEIATEADFFSFGTNDLTQMTCGFSRDDAGQFLRLYDEHGIYDRDPFVSLDQEGVGQLVRIAVERGRSVKPNLKIGICGEHGGDPRTVEFLHYLGLNYVSCSPYRVPIAIVAAAQAAVKEKLGKK</sequence>
<protein>
    <submittedName>
        <fullName evidence="2">PEP-utilising enzyme, TIM barrel domain containing protein, putative</fullName>
    </submittedName>
</protein>
<dbReference type="Pfam" id="PF02896">
    <property type="entry name" value="PEP-utilizers_C"/>
    <property type="match status" value="1"/>
</dbReference>
<dbReference type="PANTHER" id="PTHR22931">
    <property type="entry name" value="PHOSPHOENOLPYRUVATE DIKINASE-RELATED"/>
    <property type="match status" value="1"/>
</dbReference>
<evidence type="ECO:0000313" key="3">
    <source>
        <dbReference type="Proteomes" id="UP000515908"/>
    </source>
</evidence>
<dbReference type="EMBL" id="LR877172">
    <property type="protein sequence ID" value="CAD2222766.1"/>
    <property type="molecule type" value="Genomic_DNA"/>
</dbReference>
<evidence type="ECO:0000259" key="1">
    <source>
        <dbReference type="Pfam" id="PF02896"/>
    </source>
</evidence>
<proteinExistence type="predicted"/>
<name>A0A7G2CSH7_9TRYP</name>
<dbReference type="GO" id="GO:0050242">
    <property type="term" value="F:pyruvate, phosphate dikinase activity"/>
    <property type="evidence" value="ECO:0007669"/>
    <property type="project" value="InterPro"/>
</dbReference>
<reference evidence="2 3" key="1">
    <citation type="submission" date="2020-08" db="EMBL/GenBank/DDBJ databases">
        <authorList>
            <person name="Newling K."/>
            <person name="Davey J."/>
            <person name="Forrester S."/>
        </authorList>
    </citation>
    <scope>NUCLEOTIDE SEQUENCE [LARGE SCALE GENOMIC DNA]</scope>
    <source>
        <strain evidence="3">Crithidia deanei Carvalho (ATCC PRA-265)</strain>
    </source>
</reference>